<dbReference type="RefSeq" id="WP_123379347.1">
    <property type="nucleotide sequence ID" value="NZ_RJKN01000003.1"/>
</dbReference>
<keyword evidence="3 6" id="KW-0812">Transmembrane</keyword>
<keyword evidence="9" id="KW-1185">Reference proteome</keyword>
<comment type="similarity">
    <text evidence="2">Belongs to the GtrA family.</text>
</comment>
<gene>
    <name evidence="8" type="ORF">EDC03_1207</name>
</gene>
<comment type="subcellular location">
    <subcellularLocation>
        <location evidence="1">Membrane</location>
        <topology evidence="1">Multi-pass membrane protein</topology>
    </subcellularLocation>
</comment>
<comment type="caution">
    <text evidence="8">The sequence shown here is derived from an EMBL/GenBank/DDBJ whole genome shotgun (WGS) entry which is preliminary data.</text>
</comment>
<evidence type="ECO:0000256" key="2">
    <source>
        <dbReference type="ARBA" id="ARBA00009399"/>
    </source>
</evidence>
<evidence type="ECO:0000313" key="9">
    <source>
        <dbReference type="Proteomes" id="UP000276232"/>
    </source>
</evidence>
<dbReference type="PANTHER" id="PTHR38459">
    <property type="entry name" value="PROPHAGE BACTOPRENOL-LINKED GLUCOSE TRANSLOCASE HOMOLOG"/>
    <property type="match status" value="1"/>
</dbReference>
<feature type="transmembrane region" description="Helical" evidence="6">
    <location>
        <begin position="125"/>
        <end position="142"/>
    </location>
</feature>
<reference evidence="8 9" key="1">
    <citation type="journal article" date="2015" name="Stand. Genomic Sci.">
        <title>Genomic Encyclopedia of Bacterial and Archaeal Type Strains, Phase III: the genomes of soil and plant-associated and newly described type strains.</title>
        <authorList>
            <person name="Whitman W.B."/>
            <person name="Woyke T."/>
            <person name="Klenk H.P."/>
            <person name="Zhou Y."/>
            <person name="Lilburn T.G."/>
            <person name="Beck B.J."/>
            <person name="De Vos P."/>
            <person name="Vandamme P."/>
            <person name="Eisen J.A."/>
            <person name="Garrity G."/>
            <person name="Hugenholtz P."/>
            <person name="Kyrpides N.C."/>
        </authorList>
    </citation>
    <scope>NUCLEOTIDE SEQUENCE [LARGE SCALE GENOMIC DNA]</scope>
    <source>
        <strain evidence="8 9">CECT 7306</strain>
    </source>
</reference>
<protein>
    <submittedName>
        <fullName evidence="8">Putative flippase GtrA</fullName>
    </submittedName>
</protein>
<dbReference type="EMBL" id="RJKN01000003">
    <property type="protein sequence ID" value="ROP43614.1"/>
    <property type="molecule type" value="Genomic_DNA"/>
</dbReference>
<organism evidence="8 9">
    <name type="scientific">Pseudokineococcus lusitanus</name>
    <dbReference type="NCBI Taxonomy" id="763993"/>
    <lineage>
        <taxon>Bacteria</taxon>
        <taxon>Bacillati</taxon>
        <taxon>Actinomycetota</taxon>
        <taxon>Actinomycetes</taxon>
        <taxon>Kineosporiales</taxon>
        <taxon>Kineosporiaceae</taxon>
        <taxon>Pseudokineococcus</taxon>
    </lineage>
</organism>
<dbReference type="InterPro" id="IPR007267">
    <property type="entry name" value="GtrA_DPMS_TM"/>
</dbReference>
<evidence type="ECO:0000256" key="6">
    <source>
        <dbReference type="SAM" id="Phobius"/>
    </source>
</evidence>
<dbReference type="OrthoDB" id="9807815at2"/>
<proteinExistence type="inferred from homology"/>
<keyword evidence="4 6" id="KW-1133">Transmembrane helix</keyword>
<evidence type="ECO:0000259" key="7">
    <source>
        <dbReference type="Pfam" id="PF04138"/>
    </source>
</evidence>
<feature type="domain" description="GtrA/DPMS transmembrane" evidence="7">
    <location>
        <begin position="26"/>
        <end position="148"/>
    </location>
</feature>
<evidence type="ECO:0000256" key="4">
    <source>
        <dbReference type="ARBA" id="ARBA00022989"/>
    </source>
</evidence>
<keyword evidence="5 6" id="KW-0472">Membrane</keyword>
<evidence type="ECO:0000256" key="1">
    <source>
        <dbReference type="ARBA" id="ARBA00004141"/>
    </source>
</evidence>
<evidence type="ECO:0000313" key="8">
    <source>
        <dbReference type="EMBL" id="ROP43614.1"/>
    </source>
</evidence>
<dbReference type="InParanoid" id="A0A3N1HM65"/>
<name>A0A3N1HM65_9ACTN</name>
<dbReference type="AlphaFoldDB" id="A0A3N1HM65"/>
<accession>A0A3N1HM65</accession>
<dbReference type="InterPro" id="IPR051401">
    <property type="entry name" value="GtrA_CellWall_Glycosyl"/>
</dbReference>
<sequence>MVLAGLPAPLRRLLAGRPTPSAEVLRFLVVGGTGFVVDVGLFTLLRLGPLDGHPLTAKVLSTAAAVVVTWLGNRTWTWGHRARASTRRELALYVAASVGGMLVALACLYVSHYVLGFRSVLADNVAANGVGLVLGTAFRFVAYRTVVFRDRPDGVARDPAGRRGPA</sequence>
<dbReference type="GO" id="GO:0000271">
    <property type="term" value="P:polysaccharide biosynthetic process"/>
    <property type="evidence" value="ECO:0007669"/>
    <property type="project" value="InterPro"/>
</dbReference>
<dbReference type="Proteomes" id="UP000276232">
    <property type="component" value="Unassembled WGS sequence"/>
</dbReference>
<dbReference type="GO" id="GO:0005886">
    <property type="term" value="C:plasma membrane"/>
    <property type="evidence" value="ECO:0007669"/>
    <property type="project" value="TreeGrafter"/>
</dbReference>
<dbReference type="Pfam" id="PF04138">
    <property type="entry name" value="GtrA_DPMS_TM"/>
    <property type="match status" value="1"/>
</dbReference>
<feature type="transmembrane region" description="Helical" evidence="6">
    <location>
        <begin position="90"/>
        <end position="113"/>
    </location>
</feature>
<dbReference type="PANTHER" id="PTHR38459:SF1">
    <property type="entry name" value="PROPHAGE BACTOPRENOL-LINKED GLUCOSE TRANSLOCASE HOMOLOG"/>
    <property type="match status" value="1"/>
</dbReference>
<evidence type="ECO:0000256" key="5">
    <source>
        <dbReference type="ARBA" id="ARBA00023136"/>
    </source>
</evidence>
<evidence type="ECO:0000256" key="3">
    <source>
        <dbReference type="ARBA" id="ARBA00022692"/>
    </source>
</evidence>